<organism evidence="1 2">
    <name type="scientific">Massilia oculi</name>
    <dbReference type="NCBI Taxonomy" id="945844"/>
    <lineage>
        <taxon>Bacteria</taxon>
        <taxon>Pseudomonadati</taxon>
        <taxon>Pseudomonadota</taxon>
        <taxon>Betaproteobacteria</taxon>
        <taxon>Burkholderiales</taxon>
        <taxon>Oxalobacteraceae</taxon>
        <taxon>Telluria group</taxon>
        <taxon>Massilia</taxon>
    </lineage>
</organism>
<accession>A0A2S2DG54</accession>
<proteinExistence type="predicted"/>
<protein>
    <recommendedName>
        <fullName evidence="3">Lysine-specific metallo-endopeptidase domain-containing protein</fullName>
    </recommendedName>
</protein>
<dbReference type="InterPro" id="IPR024079">
    <property type="entry name" value="MetalloPept_cat_dom_sf"/>
</dbReference>
<dbReference type="EMBL" id="CP029343">
    <property type="protein sequence ID" value="AWL04328.1"/>
    <property type="molecule type" value="Genomic_DNA"/>
</dbReference>
<dbReference type="AlphaFoldDB" id="A0A2S2DG54"/>
<evidence type="ECO:0000313" key="2">
    <source>
        <dbReference type="Proteomes" id="UP000245820"/>
    </source>
</evidence>
<keyword evidence="2" id="KW-1185">Reference proteome</keyword>
<evidence type="ECO:0008006" key="3">
    <source>
        <dbReference type="Google" id="ProtNLM"/>
    </source>
</evidence>
<dbReference type="GO" id="GO:0008237">
    <property type="term" value="F:metallopeptidase activity"/>
    <property type="evidence" value="ECO:0007669"/>
    <property type="project" value="InterPro"/>
</dbReference>
<dbReference type="SUPFAM" id="SSF55486">
    <property type="entry name" value="Metalloproteases ('zincins'), catalytic domain"/>
    <property type="match status" value="1"/>
</dbReference>
<name>A0A2S2DG54_9BURK</name>
<dbReference type="KEGG" id="mtim:DIR46_07690"/>
<evidence type="ECO:0000313" key="1">
    <source>
        <dbReference type="EMBL" id="AWL04328.1"/>
    </source>
</evidence>
<dbReference type="Proteomes" id="UP000245820">
    <property type="component" value="Chromosome"/>
</dbReference>
<dbReference type="OrthoDB" id="9129140at2"/>
<reference evidence="1 2" key="1">
    <citation type="submission" date="2018-05" db="EMBL/GenBank/DDBJ databases">
        <title>Complete genome sequence of Massilia oculi sp. nov. CCUG 43427T (=DSM 26321T), the type strain of M. oculi, and comparison with genome sequences of other Massilia strains.</title>
        <authorList>
            <person name="Zhu B."/>
        </authorList>
    </citation>
    <scope>NUCLEOTIDE SEQUENCE [LARGE SCALE GENOMIC DNA]</scope>
    <source>
        <strain evidence="1 2">CCUG 43427</strain>
    </source>
</reference>
<dbReference type="Gene3D" id="3.40.390.10">
    <property type="entry name" value="Collagenase (Catalytic Domain)"/>
    <property type="match status" value="1"/>
</dbReference>
<sequence>MATISRLSCETADWAACRLTVMREPEIFALNLRLDYGLLAFSMRKVETYGGGAQRPEIADWRRAVELLQRLSGANASASFDEQACREFVMTFNAPAQPSRGVFLRPSFWAFASSNERAWTMAAWREAMEAMRCGLRTAMIAQQRAGASRTLVERWFGAGQAGIVAERLRTILTNANSTLVGICYEGIGAGAAGAWTTRLREFAGDQMASEVRMSAEWGWSAPQGATHQSIGFGAMFFNENTRKCMVRVHDASVSRMDVTRGGAVVHELSHRLGKTLDVMLPDTVYQHSGKALPKKEKERKVGYGTLACATLGQVEPTLATKNADNYRLFCEEAVYTKPAS</sequence>
<gene>
    <name evidence="1" type="ORF">DIR46_07690</name>
</gene>